<dbReference type="InterPro" id="IPR001228">
    <property type="entry name" value="IspD"/>
</dbReference>
<dbReference type="Pfam" id="PF01128">
    <property type="entry name" value="IspD"/>
    <property type="match status" value="1"/>
</dbReference>
<keyword evidence="3" id="KW-0414">Isoprene biosynthesis</keyword>
<feature type="site" description="Positions MEP for the nucleophilic attack" evidence="3">
    <location>
        <position position="160"/>
    </location>
</feature>
<dbReference type="NCBIfam" id="TIGR00453">
    <property type="entry name" value="ispD"/>
    <property type="match status" value="1"/>
</dbReference>
<feature type="site" description="Positions MEP for the nucleophilic attack" evidence="3">
    <location>
        <position position="216"/>
    </location>
</feature>
<comment type="caution">
    <text evidence="4">The sequence shown here is derived from an EMBL/GenBank/DDBJ whole genome shotgun (WGS) entry which is preliminary data.</text>
</comment>
<sequence>MRAPVVCAVVVAGGCGSRFGNPGGKQLVNVAGRPMLTWSIMAFDRSMYVGHIVVVCPPERRDEMRRLAIDPFEFQTPITFTDAGETRQDSTRAGIEAVPTGFDYVSIHDGARPLITTEAINIAIASLLGDASVDGVVCGQPAIDTLKIVDGNRIVETPPRSMYWAAQTPQIFKLDVVRRAHEEAIRQGFVGTDDSSLVERMGGCVMCVESPRDNLKVTLPEDLRPVTAILLGRMSDAESAQDTGIIARSPLR</sequence>
<comment type="similarity">
    <text evidence="3">Belongs to the IspD/TarI cytidylyltransferase family. IspD subfamily.</text>
</comment>
<organism evidence="4 5">
    <name type="scientific">Collinsella tanakaei</name>
    <dbReference type="NCBI Taxonomy" id="626935"/>
    <lineage>
        <taxon>Bacteria</taxon>
        <taxon>Bacillati</taxon>
        <taxon>Actinomycetota</taxon>
        <taxon>Coriobacteriia</taxon>
        <taxon>Coriobacteriales</taxon>
        <taxon>Coriobacteriaceae</taxon>
        <taxon>Collinsella</taxon>
    </lineage>
</organism>
<dbReference type="GO" id="GO:0050518">
    <property type="term" value="F:2-C-methyl-D-erythritol 4-phosphate cytidylyltransferase activity"/>
    <property type="evidence" value="ECO:0007669"/>
    <property type="project" value="UniProtKB-UniRule"/>
</dbReference>
<keyword evidence="1 3" id="KW-0808">Transferase</keyword>
<evidence type="ECO:0000256" key="1">
    <source>
        <dbReference type="ARBA" id="ARBA00022679"/>
    </source>
</evidence>
<dbReference type="InterPro" id="IPR034683">
    <property type="entry name" value="IspD/TarI"/>
</dbReference>
<dbReference type="InterPro" id="IPR029044">
    <property type="entry name" value="Nucleotide-diphossugar_trans"/>
</dbReference>
<dbReference type="SUPFAM" id="SSF53448">
    <property type="entry name" value="Nucleotide-diphospho-sugar transferases"/>
    <property type="match status" value="1"/>
</dbReference>
<feature type="site" description="Transition state stabilizer" evidence="3">
    <location>
        <position position="25"/>
    </location>
</feature>
<dbReference type="HAMAP" id="MF_00108">
    <property type="entry name" value="IspD"/>
    <property type="match status" value="1"/>
</dbReference>
<dbReference type="GO" id="GO:0019288">
    <property type="term" value="P:isopentenyl diphosphate biosynthetic process, methylerythritol 4-phosphate pathway"/>
    <property type="evidence" value="ECO:0007669"/>
    <property type="project" value="UniProtKB-UniRule"/>
</dbReference>
<dbReference type="FunFam" id="3.90.550.10:FF:000003">
    <property type="entry name" value="2-C-methyl-D-erythritol 4-phosphate cytidylyltransferase"/>
    <property type="match status" value="1"/>
</dbReference>
<dbReference type="EC" id="2.7.7.60" evidence="3"/>
<dbReference type="Proteomes" id="UP000260943">
    <property type="component" value="Unassembled WGS sequence"/>
</dbReference>
<dbReference type="EMBL" id="QSRJ01000001">
    <property type="protein sequence ID" value="RGL12304.1"/>
    <property type="molecule type" value="Genomic_DNA"/>
</dbReference>
<dbReference type="InterPro" id="IPR050088">
    <property type="entry name" value="IspD/TarI_cytidylyltransf_bact"/>
</dbReference>
<evidence type="ECO:0000313" key="4">
    <source>
        <dbReference type="EMBL" id="RGL12304.1"/>
    </source>
</evidence>
<protein>
    <recommendedName>
        <fullName evidence="3">2-C-methyl-D-erythritol 4-phosphate cytidylyltransferase</fullName>
        <ecNumber evidence="3">2.7.7.60</ecNumber>
    </recommendedName>
    <alternativeName>
        <fullName evidence="3">4-diphosphocytidyl-2C-methyl-D-erythritol synthase</fullName>
    </alternativeName>
    <alternativeName>
        <fullName evidence="3">MEP cytidylyltransferase</fullName>
        <shortName evidence="3">MCT</shortName>
    </alternativeName>
</protein>
<reference evidence="4 5" key="1">
    <citation type="submission" date="2018-08" db="EMBL/GenBank/DDBJ databases">
        <title>A genome reference for cultivated species of the human gut microbiota.</title>
        <authorList>
            <person name="Zou Y."/>
            <person name="Xue W."/>
            <person name="Luo G."/>
        </authorList>
    </citation>
    <scope>NUCLEOTIDE SEQUENCE [LARGE SCALE GENOMIC DNA]</scope>
    <source>
        <strain evidence="4 5">TF08-14</strain>
    </source>
</reference>
<dbReference type="PANTHER" id="PTHR32125">
    <property type="entry name" value="2-C-METHYL-D-ERYTHRITOL 4-PHOSPHATE CYTIDYLYLTRANSFERASE, CHLOROPLASTIC"/>
    <property type="match status" value="1"/>
</dbReference>
<accession>A0A3E4QZQ7</accession>
<evidence type="ECO:0000256" key="2">
    <source>
        <dbReference type="ARBA" id="ARBA00022695"/>
    </source>
</evidence>
<comment type="catalytic activity">
    <reaction evidence="3">
        <text>2-C-methyl-D-erythritol 4-phosphate + CTP + H(+) = 4-CDP-2-C-methyl-D-erythritol + diphosphate</text>
        <dbReference type="Rhea" id="RHEA:13429"/>
        <dbReference type="ChEBI" id="CHEBI:15378"/>
        <dbReference type="ChEBI" id="CHEBI:33019"/>
        <dbReference type="ChEBI" id="CHEBI:37563"/>
        <dbReference type="ChEBI" id="CHEBI:57823"/>
        <dbReference type="ChEBI" id="CHEBI:58262"/>
        <dbReference type="EC" id="2.7.7.60"/>
    </reaction>
</comment>
<dbReference type="UniPathway" id="UPA00056">
    <property type="reaction ID" value="UER00093"/>
</dbReference>
<comment type="function">
    <text evidence="3">Catalyzes the formation of 4-diphosphocytidyl-2-C-methyl-D-erythritol from CTP and 2-C-methyl-D-erythritol 4-phosphate (MEP).</text>
</comment>
<evidence type="ECO:0000256" key="3">
    <source>
        <dbReference type="HAMAP-Rule" id="MF_00108"/>
    </source>
</evidence>
<dbReference type="AlphaFoldDB" id="A0A3E4QZQ7"/>
<name>A0A3E4QZQ7_9ACTN</name>
<evidence type="ECO:0000313" key="5">
    <source>
        <dbReference type="Proteomes" id="UP000260943"/>
    </source>
</evidence>
<comment type="pathway">
    <text evidence="3">Isoprenoid biosynthesis; isopentenyl diphosphate biosynthesis via DXP pathway; isopentenyl diphosphate from 1-deoxy-D-xylulose 5-phosphate: step 2/6.</text>
</comment>
<dbReference type="PROSITE" id="PS51257">
    <property type="entry name" value="PROKAR_LIPOPROTEIN"/>
    <property type="match status" value="1"/>
</dbReference>
<dbReference type="RefSeq" id="WP_117678805.1">
    <property type="nucleotide sequence ID" value="NZ_CAJJKC010000005.1"/>
</dbReference>
<gene>
    <name evidence="3 4" type="primary">ispD</name>
    <name evidence="4" type="ORF">DXC81_01210</name>
</gene>
<dbReference type="Gene3D" id="3.90.550.10">
    <property type="entry name" value="Spore Coat Polysaccharide Biosynthesis Protein SpsA, Chain A"/>
    <property type="match status" value="1"/>
</dbReference>
<dbReference type="PANTHER" id="PTHR32125:SF4">
    <property type="entry name" value="2-C-METHYL-D-ERYTHRITOL 4-PHOSPHATE CYTIDYLYLTRANSFERASE, CHLOROPLASTIC"/>
    <property type="match status" value="1"/>
</dbReference>
<keyword evidence="2 3" id="KW-0548">Nucleotidyltransferase</keyword>
<proteinExistence type="inferred from homology"/>
<feature type="site" description="Transition state stabilizer" evidence="3">
    <location>
        <position position="18"/>
    </location>
</feature>
<dbReference type="CDD" id="cd02516">
    <property type="entry name" value="CDP-ME_synthetase"/>
    <property type="match status" value="1"/>
</dbReference>